<proteinExistence type="predicted"/>
<accession>A0ABS6QHX8</accession>
<dbReference type="EMBL" id="JAHSTU010000001">
    <property type="protein sequence ID" value="MBV4518550.1"/>
    <property type="molecule type" value="Genomic_DNA"/>
</dbReference>
<protein>
    <submittedName>
        <fullName evidence="1">Uncharacterized protein</fullName>
    </submittedName>
</protein>
<keyword evidence="2" id="KW-1185">Reference proteome</keyword>
<evidence type="ECO:0000313" key="1">
    <source>
        <dbReference type="EMBL" id="MBV4518550.1"/>
    </source>
</evidence>
<organism evidence="1 2">
    <name type="scientific">Pseudomonas azerbaijanoccidentalis</name>
    <dbReference type="NCBI Taxonomy" id="2842347"/>
    <lineage>
        <taxon>Bacteria</taxon>
        <taxon>Pseudomonadati</taxon>
        <taxon>Pseudomonadota</taxon>
        <taxon>Gammaproteobacteria</taxon>
        <taxon>Pseudomonadales</taxon>
        <taxon>Pseudomonadaceae</taxon>
        <taxon>Pseudomonas</taxon>
    </lineage>
</organism>
<dbReference type="RefSeq" id="WP_217869967.1">
    <property type="nucleotide sequence ID" value="NZ_JAHSTU010000001.1"/>
</dbReference>
<comment type="caution">
    <text evidence="1">The sequence shown here is derived from an EMBL/GenBank/DDBJ whole genome shotgun (WGS) entry which is preliminary data.</text>
</comment>
<reference evidence="1" key="1">
    <citation type="submission" date="2021-06" db="EMBL/GenBank/DDBJ databases">
        <title>Updating the genus Pseudomonas: Description of 43 new species and partition of the Pseudomonas putida group.</title>
        <authorList>
            <person name="Girard L."/>
            <person name="Lood C."/>
            <person name="Vandamme P."/>
            <person name="Rokni-Zadeh H."/>
            <person name="Van Noort V."/>
            <person name="Hofte M."/>
            <person name="Lavigne R."/>
            <person name="De Mot R."/>
        </authorList>
    </citation>
    <scope>NUCLEOTIDE SEQUENCE</scope>
    <source>
        <strain evidence="1">SWRI74</strain>
    </source>
</reference>
<dbReference type="Proteomes" id="UP001049200">
    <property type="component" value="Unassembled WGS sequence"/>
</dbReference>
<name>A0ABS6QHX8_9PSED</name>
<gene>
    <name evidence="1" type="ORF">KVG88_00615</name>
</gene>
<sequence>MQMDPELYRQIKETIDNFPPYPDIDALIANGDLLKVRGGYNVLTEAGMAAISSYVIGATMSNKGKPAIFKLSRRRK</sequence>
<evidence type="ECO:0000313" key="2">
    <source>
        <dbReference type="Proteomes" id="UP001049200"/>
    </source>
</evidence>